<evidence type="ECO:0000313" key="2">
    <source>
        <dbReference type="EMBL" id="PGG96326.1"/>
    </source>
</evidence>
<comment type="caution">
    <text evidence="2">The sequence shown here is derived from an EMBL/GenBank/DDBJ whole genome shotgun (WGS) entry which is preliminary data.</text>
</comment>
<dbReference type="AlphaFoldDB" id="A0A2B7WI83"/>
<evidence type="ECO:0000256" key="1">
    <source>
        <dbReference type="SAM" id="MobiDB-lite"/>
    </source>
</evidence>
<accession>A0A2B7WI83</accession>
<gene>
    <name evidence="2" type="ORF">AJ79_09631</name>
</gene>
<feature type="compositionally biased region" description="Basic and acidic residues" evidence="1">
    <location>
        <begin position="27"/>
        <end position="51"/>
    </location>
</feature>
<feature type="region of interest" description="Disordered" evidence="1">
    <location>
        <begin position="21"/>
        <end position="51"/>
    </location>
</feature>
<dbReference type="EMBL" id="PDNB01000285">
    <property type="protein sequence ID" value="PGG96326.1"/>
    <property type="molecule type" value="Genomic_DNA"/>
</dbReference>
<organism evidence="2 3">
    <name type="scientific">Helicocarpus griseus UAMH5409</name>
    <dbReference type="NCBI Taxonomy" id="1447875"/>
    <lineage>
        <taxon>Eukaryota</taxon>
        <taxon>Fungi</taxon>
        <taxon>Dikarya</taxon>
        <taxon>Ascomycota</taxon>
        <taxon>Pezizomycotina</taxon>
        <taxon>Eurotiomycetes</taxon>
        <taxon>Eurotiomycetidae</taxon>
        <taxon>Onygenales</taxon>
        <taxon>Ajellomycetaceae</taxon>
        <taxon>Helicocarpus</taxon>
    </lineage>
</organism>
<proteinExistence type="predicted"/>
<dbReference type="Proteomes" id="UP000223968">
    <property type="component" value="Unassembled WGS sequence"/>
</dbReference>
<dbReference type="OrthoDB" id="4526849at2759"/>
<evidence type="ECO:0000313" key="3">
    <source>
        <dbReference type="Proteomes" id="UP000223968"/>
    </source>
</evidence>
<keyword evidence="3" id="KW-1185">Reference proteome</keyword>
<name>A0A2B7WI83_9EURO</name>
<protein>
    <submittedName>
        <fullName evidence="2">Uncharacterized protein</fullName>
    </submittedName>
</protein>
<reference evidence="2 3" key="1">
    <citation type="submission" date="2017-10" db="EMBL/GenBank/DDBJ databases">
        <title>Comparative genomics in systemic dimorphic fungi from Ajellomycetaceae.</title>
        <authorList>
            <person name="Munoz J.F."/>
            <person name="Mcewen J.G."/>
            <person name="Clay O.K."/>
            <person name="Cuomo C.A."/>
        </authorList>
    </citation>
    <scope>NUCLEOTIDE SEQUENCE [LARGE SCALE GENOMIC DNA]</scope>
    <source>
        <strain evidence="2 3">UAMH5409</strain>
    </source>
</reference>
<sequence>MCGIPYVAVNDGFLGVNYPGNTSGSDRGSEAPCKPRDAGDRKRSSGERETFTPEVFGQEVAELIGGVFAQHEKLLFKHDDQESFVTSMHGTVFYISAAYFSRKYFQYLETGQYSMTDCDNMYLWVRRSIQFDLRDTEQRVQALELLLALITYVLSGNARVNIVTATEPSSNL</sequence>